<dbReference type="RefSeq" id="WP_310278621.1">
    <property type="nucleotide sequence ID" value="NZ_JAVDWQ010000002.1"/>
</dbReference>
<dbReference type="Pfam" id="PF00535">
    <property type="entry name" value="Glycos_transf_2"/>
    <property type="match status" value="1"/>
</dbReference>
<dbReference type="PANTHER" id="PTHR22916">
    <property type="entry name" value="GLYCOSYLTRANSFERASE"/>
    <property type="match status" value="1"/>
</dbReference>
<dbReference type="InterPro" id="IPR001173">
    <property type="entry name" value="Glyco_trans_2-like"/>
</dbReference>
<dbReference type="PANTHER" id="PTHR22916:SF3">
    <property type="entry name" value="UDP-GLCNAC:BETAGAL BETA-1,3-N-ACETYLGLUCOSAMINYLTRANSFERASE-LIKE PROTEIN 1"/>
    <property type="match status" value="1"/>
</dbReference>
<evidence type="ECO:0000259" key="1">
    <source>
        <dbReference type="Pfam" id="PF00535"/>
    </source>
</evidence>
<reference evidence="2 3" key="1">
    <citation type="submission" date="2023-07" db="EMBL/GenBank/DDBJ databases">
        <title>Sorghum-associated microbial communities from plants grown in Nebraska, USA.</title>
        <authorList>
            <person name="Schachtman D."/>
        </authorList>
    </citation>
    <scope>NUCLEOTIDE SEQUENCE [LARGE SCALE GENOMIC DNA]</scope>
    <source>
        <strain evidence="2 3">4129</strain>
    </source>
</reference>
<comment type="caution">
    <text evidence="2">The sequence shown here is derived from an EMBL/GenBank/DDBJ whole genome shotgun (WGS) entry which is preliminary data.</text>
</comment>
<protein>
    <submittedName>
        <fullName evidence="2">Glycosyltransferase involved in cell wall biosynthesis</fullName>
    </submittedName>
</protein>
<proteinExistence type="predicted"/>
<organism evidence="2 3">
    <name type="scientific">Flavobacterium piscis</name>
    <dbReference type="NCBI Taxonomy" id="1114874"/>
    <lineage>
        <taxon>Bacteria</taxon>
        <taxon>Pseudomonadati</taxon>
        <taxon>Bacteroidota</taxon>
        <taxon>Flavobacteriia</taxon>
        <taxon>Flavobacteriales</taxon>
        <taxon>Flavobacteriaceae</taxon>
        <taxon>Flavobacterium</taxon>
    </lineage>
</organism>
<dbReference type="Gene3D" id="3.90.550.10">
    <property type="entry name" value="Spore Coat Polysaccharide Biosynthesis Protein SpsA, Chain A"/>
    <property type="match status" value="1"/>
</dbReference>
<dbReference type="Proteomes" id="UP001269081">
    <property type="component" value="Unassembled WGS sequence"/>
</dbReference>
<accession>A0ABU1Y3Z2</accession>
<sequence>MLAIVVPYYKYTFFETTLKSLANQTNKNFKVYIGDDCSTENPMNLLEKYKSQIDFVYQKFDNNLGKNSLVQHWERCLNLSDAEEWFVILGDDDVLADNYIESFYNNIPIFSQEYNVVRFASCNIDENGKQTSILFQNPVIESSVDFFFKERRSSLSEYVFNKKKASETGFKDFPLAWCTDILAVLEISDFGNVYTINDSIAYIRVSDKSISGNKKLDKLKSQAAFDFLHYLLVLDKEVFNTFQRNELLKEIKGIYINDKKNINFFLRLSNYFVIRFLFQEYFNFLKQIFRSLNKSAKSGK</sequence>
<feature type="domain" description="Glycosyltransferase 2-like" evidence="1">
    <location>
        <begin position="4"/>
        <end position="143"/>
    </location>
</feature>
<evidence type="ECO:0000313" key="2">
    <source>
        <dbReference type="EMBL" id="MDR7208955.1"/>
    </source>
</evidence>
<dbReference type="SUPFAM" id="SSF53448">
    <property type="entry name" value="Nucleotide-diphospho-sugar transferases"/>
    <property type="match status" value="1"/>
</dbReference>
<dbReference type="EMBL" id="JAVDWQ010000002">
    <property type="protein sequence ID" value="MDR7208955.1"/>
    <property type="molecule type" value="Genomic_DNA"/>
</dbReference>
<dbReference type="CDD" id="cd00761">
    <property type="entry name" value="Glyco_tranf_GTA_type"/>
    <property type="match status" value="1"/>
</dbReference>
<name>A0ABU1Y3Z2_9FLAO</name>
<gene>
    <name evidence="2" type="ORF">J2W48_000885</name>
</gene>
<dbReference type="InterPro" id="IPR029044">
    <property type="entry name" value="Nucleotide-diphossugar_trans"/>
</dbReference>
<keyword evidence="3" id="KW-1185">Reference proteome</keyword>
<evidence type="ECO:0000313" key="3">
    <source>
        <dbReference type="Proteomes" id="UP001269081"/>
    </source>
</evidence>